<dbReference type="Proteomes" id="UP000756346">
    <property type="component" value="Unassembled WGS sequence"/>
</dbReference>
<reference evidence="2" key="1">
    <citation type="journal article" date="2021" name="Nat. Commun.">
        <title>Genetic determinants of endophytism in the Arabidopsis root mycobiome.</title>
        <authorList>
            <person name="Mesny F."/>
            <person name="Miyauchi S."/>
            <person name="Thiergart T."/>
            <person name="Pickel B."/>
            <person name="Atanasova L."/>
            <person name="Karlsson M."/>
            <person name="Huettel B."/>
            <person name="Barry K.W."/>
            <person name="Haridas S."/>
            <person name="Chen C."/>
            <person name="Bauer D."/>
            <person name="Andreopoulos W."/>
            <person name="Pangilinan J."/>
            <person name="LaButti K."/>
            <person name="Riley R."/>
            <person name="Lipzen A."/>
            <person name="Clum A."/>
            <person name="Drula E."/>
            <person name="Henrissat B."/>
            <person name="Kohler A."/>
            <person name="Grigoriev I.V."/>
            <person name="Martin F.M."/>
            <person name="Hacquard S."/>
        </authorList>
    </citation>
    <scope>NUCLEOTIDE SEQUENCE</scope>
    <source>
        <strain evidence="2">MPI-CAGE-CH-0230</strain>
    </source>
</reference>
<comment type="caution">
    <text evidence="2">The sequence shown here is derived from an EMBL/GenBank/DDBJ whole genome shotgun (WGS) entry which is preliminary data.</text>
</comment>
<dbReference type="AlphaFoldDB" id="A0A9P8YM57"/>
<name>A0A9P8YM57_9PEZI</name>
<dbReference type="RefSeq" id="XP_046019629.1">
    <property type="nucleotide sequence ID" value="XM_046152576.1"/>
</dbReference>
<feature type="transmembrane region" description="Helical" evidence="1">
    <location>
        <begin position="60"/>
        <end position="79"/>
    </location>
</feature>
<evidence type="ECO:0000313" key="3">
    <source>
        <dbReference type="Proteomes" id="UP000756346"/>
    </source>
</evidence>
<proteinExistence type="predicted"/>
<dbReference type="GeneID" id="70182122"/>
<accession>A0A9P8YM57</accession>
<organism evidence="2 3">
    <name type="scientific">Microdochium trichocladiopsis</name>
    <dbReference type="NCBI Taxonomy" id="1682393"/>
    <lineage>
        <taxon>Eukaryota</taxon>
        <taxon>Fungi</taxon>
        <taxon>Dikarya</taxon>
        <taxon>Ascomycota</taxon>
        <taxon>Pezizomycotina</taxon>
        <taxon>Sordariomycetes</taxon>
        <taxon>Xylariomycetidae</taxon>
        <taxon>Xylariales</taxon>
        <taxon>Microdochiaceae</taxon>
        <taxon>Microdochium</taxon>
    </lineage>
</organism>
<dbReference type="EMBL" id="JAGTJQ010000001">
    <property type="protein sequence ID" value="KAH7041574.1"/>
    <property type="molecule type" value="Genomic_DNA"/>
</dbReference>
<evidence type="ECO:0000313" key="2">
    <source>
        <dbReference type="EMBL" id="KAH7041574.1"/>
    </source>
</evidence>
<keyword evidence="1" id="KW-0472">Membrane</keyword>
<gene>
    <name evidence="2" type="ORF">B0I36DRAFT_313053</name>
</gene>
<keyword evidence="1" id="KW-0812">Transmembrane</keyword>
<protein>
    <submittedName>
        <fullName evidence="2">Uncharacterized protein</fullName>
    </submittedName>
</protein>
<feature type="transmembrane region" description="Helical" evidence="1">
    <location>
        <begin position="12"/>
        <end position="32"/>
    </location>
</feature>
<sequence length="138" mass="15816">MLLHQIEALPRLSIRLSSLVLIGAYASLLYNLSQYMEVNDQLRPLLHMCNEVIRRELSPSSIFIFLLVYCHLPIVSIFAPRATTFLEKHRVVFAMSGAGYLLYWAPTVEMSIFLFYICLSIVMAWGLRELTANISMSQ</sequence>
<keyword evidence="3" id="KW-1185">Reference proteome</keyword>
<evidence type="ECO:0000256" key="1">
    <source>
        <dbReference type="SAM" id="Phobius"/>
    </source>
</evidence>
<keyword evidence="1" id="KW-1133">Transmembrane helix</keyword>